<organism evidence="1 2">
    <name type="scientific">Stentor coeruleus</name>
    <dbReference type="NCBI Taxonomy" id="5963"/>
    <lineage>
        <taxon>Eukaryota</taxon>
        <taxon>Sar</taxon>
        <taxon>Alveolata</taxon>
        <taxon>Ciliophora</taxon>
        <taxon>Postciliodesmatophora</taxon>
        <taxon>Heterotrichea</taxon>
        <taxon>Heterotrichida</taxon>
        <taxon>Stentoridae</taxon>
        <taxon>Stentor</taxon>
    </lineage>
</organism>
<dbReference type="Proteomes" id="UP000187209">
    <property type="component" value="Unassembled WGS sequence"/>
</dbReference>
<sequence>MMEYEGWTCDVYKSGDLELRITRDIGPRIVYLSLDGKENLFHLIENEKGLKGGNDYRHYGGHRLWTTPEDISFTYHPENDPVLYEDGWYSSKIDARGLQKSIKIQVVPQGFLLYHKLKNLGTDTVSSSPWAITMLRPGGFGFFPNEKPVQHGPNSFLPIRNISIWSYTKLNDPRLIFNDQGTIVKQQSGSSSFKIGASVNEGWGAYYHNDLVFLKTFSGAQDTYPDRGVNFEIYTDNNLLETETTGTVRNLKPGDQVVCSEIWELFMCNEDRIYAECESRSIVSKGLLSI</sequence>
<accession>A0A1R2ARV0</accession>
<reference evidence="1 2" key="1">
    <citation type="submission" date="2016-11" db="EMBL/GenBank/DDBJ databases">
        <title>The macronuclear genome of Stentor coeruleus: a giant cell with tiny introns.</title>
        <authorList>
            <person name="Slabodnick M."/>
            <person name="Ruby J.G."/>
            <person name="Reiff S.B."/>
            <person name="Swart E.C."/>
            <person name="Gosai S."/>
            <person name="Prabakaran S."/>
            <person name="Witkowska E."/>
            <person name="Larue G.E."/>
            <person name="Fisher S."/>
            <person name="Freeman R.M."/>
            <person name="Gunawardena J."/>
            <person name="Chu W."/>
            <person name="Stover N.A."/>
            <person name="Gregory B.D."/>
            <person name="Nowacki M."/>
            <person name="Derisi J."/>
            <person name="Roy S.W."/>
            <person name="Marshall W.F."/>
            <person name="Sood P."/>
        </authorList>
    </citation>
    <scope>NUCLEOTIDE SEQUENCE [LARGE SCALE GENOMIC DNA]</scope>
    <source>
        <strain evidence="1">WM001</strain>
    </source>
</reference>
<dbReference type="AlphaFoldDB" id="A0A1R2ARV0"/>
<evidence type="ECO:0000313" key="2">
    <source>
        <dbReference type="Proteomes" id="UP000187209"/>
    </source>
</evidence>
<keyword evidence="2" id="KW-1185">Reference proteome</keyword>
<gene>
    <name evidence="1" type="ORF">SteCoe_35657</name>
</gene>
<dbReference type="EMBL" id="MPUH01001539">
    <property type="protein sequence ID" value="OMJ67239.1"/>
    <property type="molecule type" value="Genomic_DNA"/>
</dbReference>
<name>A0A1R2ARV0_9CILI</name>
<protein>
    <submittedName>
        <fullName evidence="1">Uncharacterized protein</fullName>
    </submittedName>
</protein>
<dbReference type="OrthoDB" id="17067at2759"/>
<evidence type="ECO:0000313" key="1">
    <source>
        <dbReference type="EMBL" id="OMJ67239.1"/>
    </source>
</evidence>
<comment type="caution">
    <text evidence="1">The sequence shown here is derived from an EMBL/GenBank/DDBJ whole genome shotgun (WGS) entry which is preliminary data.</text>
</comment>
<proteinExistence type="predicted"/>